<reference evidence="4" key="1">
    <citation type="submission" date="2024-10" db="EMBL/GenBank/DDBJ databases">
        <authorList>
            <person name="Ryan C."/>
        </authorList>
    </citation>
    <scope>NUCLEOTIDE SEQUENCE [LARGE SCALE GENOMIC DNA]</scope>
</reference>
<dbReference type="PROSITE" id="PS51375">
    <property type="entry name" value="PPR"/>
    <property type="match status" value="1"/>
</dbReference>
<dbReference type="InterPro" id="IPR002885">
    <property type="entry name" value="PPR_rpt"/>
</dbReference>
<dbReference type="AlphaFoldDB" id="A0ABC8W867"/>
<gene>
    <name evidence="4" type="ORF">URODEC1_LOCUS11227</name>
</gene>
<organism evidence="4 5">
    <name type="scientific">Urochloa decumbens</name>
    <dbReference type="NCBI Taxonomy" id="240449"/>
    <lineage>
        <taxon>Eukaryota</taxon>
        <taxon>Viridiplantae</taxon>
        <taxon>Streptophyta</taxon>
        <taxon>Embryophyta</taxon>
        <taxon>Tracheophyta</taxon>
        <taxon>Spermatophyta</taxon>
        <taxon>Magnoliopsida</taxon>
        <taxon>Liliopsida</taxon>
        <taxon>Poales</taxon>
        <taxon>Poaceae</taxon>
        <taxon>PACMAD clade</taxon>
        <taxon>Panicoideae</taxon>
        <taxon>Panicodae</taxon>
        <taxon>Paniceae</taxon>
        <taxon>Melinidinae</taxon>
        <taxon>Urochloa</taxon>
    </lineage>
</organism>
<protein>
    <recommendedName>
        <fullName evidence="6">Pentatricopeptide repeat-containing protein</fullName>
    </recommendedName>
</protein>
<evidence type="ECO:0000256" key="1">
    <source>
        <dbReference type="ARBA" id="ARBA00022737"/>
    </source>
</evidence>
<dbReference type="NCBIfam" id="TIGR00756">
    <property type="entry name" value="PPR"/>
    <property type="match status" value="2"/>
</dbReference>
<evidence type="ECO:0000313" key="5">
    <source>
        <dbReference type="Proteomes" id="UP001497457"/>
    </source>
</evidence>
<accession>A0ABC8W867</accession>
<dbReference type="InterPro" id="IPR011990">
    <property type="entry name" value="TPR-like_helical_dom_sf"/>
</dbReference>
<sequence>MTRRMEESVEMSASRPFILPRRPEASGGPDRLVATLARHGRFAAAATLLSTARCTTRALNSLLAALCSSPAFLRAAPSVLLRAAPHAAPDATTFRILTSALCRARRPAAAADLLRCMPALLLDPDPRHCRAVLASLCRCAPAADALAFLDDMRRRWGVSPSRADHHAVVDALLRDGMAAEAYEVVARQMDADGVAPGLPEFERLLRAFRANGSFDAVEEAFDEMLLRGLVPGARAYDAYVGALCDRGDLAGARRMLGCMDRAGCPPGVTTFGVVVAGCVAAGDVGAAREVVREAVRRGLRWDAPALAELVGALRAGGQLARAARELLLEDILRGGCAAGLDALAFQQLIGAGGLCGEALSPCAEAAGVVGETPTSLLPGAERF</sequence>
<name>A0ABC8W867_9POAL</name>
<dbReference type="EMBL" id="OZ075121">
    <property type="protein sequence ID" value="CAL4904616.1"/>
    <property type="molecule type" value="Genomic_DNA"/>
</dbReference>
<dbReference type="PANTHER" id="PTHR47942:SF45">
    <property type="entry name" value="OS07G0599201 PROTEIN"/>
    <property type="match status" value="1"/>
</dbReference>
<evidence type="ECO:0000256" key="3">
    <source>
        <dbReference type="PROSITE-ProRule" id="PRU00708"/>
    </source>
</evidence>
<dbReference type="Proteomes" id="UP001497457">
    <property type="component" value="Chromosome 11b"/>
</dbReference>
<dbReference type="PANTHER" id="PTHR47942">
    <property type="entry name" value="TETRATRICOPEPTIDE REPEAT (TPR)-LIKE SUPERFAMILY PROTEIN-RELATED"/>
    <property type="match status" value="1"/>
</dbReference>
<dbReference type="Pfam" id="PF01535">
    <property type="entry name" value="PPR"/>
    <property type="match status" value="2"/>
</dbReference>
<evidence type="ECO:0008006" key="6">
    <source>
        <dbReference type="Google" id="ProtNLM"/>
    </source>
</evidence>
<evidence type="ECO:0000313" key="4">
    <source>
        <dbReference type="EMBL" id="CAL4904616.1"/>
    </source>
</evidence>
<feature type="repeat" description="PPR" evidence="3">
    <location>
        <begin position="232"/>
        <end position="266"/>
    </location>
</feature>
<proteinExistence type="predicted"/>
<evidence type="ECO:0000256" key="2">
    <source>
        <dbReference type="ARBA" id="ARBA00022946"/>
    </source>
</evidence>
<keyword evidence="2" id="KW-0809">Transit peptide</keyword>
<dbReference type="Gene3D" id="1.25.40.10">
    <property type="entry name" value="Tetratricopeptide repeat domain"/>
    <property type="match status" value="2"/>
</dbReference>
<keyword evidence="5" id="KW-1185">Reference proteome</keyword>
<dbReference type="InterPro" id="IPR051222">
    <property type="entry name" value="PPR/CCM1_RNA-binding"/>
</dbReference>
<keyword evidence="1" id="KW-0677">Repeat</keyword>